<protein>
    <submittedName>
        <fullName evidence="2">Uncharacterized protein</fullName>
    </submittedName>
</protein>
<feature type="compositionally biased region" description="Basic and acidic residues" evidence="1">
    <location>
        <begin position="34"/>
        <end position="45"/>
    </location>
</feature>
<reference evidence="2 3" key="1">
    <citation type="submission" date="2024-05" db="EMBL/GenBank/DDBJ databases">
        <authorList>
            <person name="Zhao H."/>
            <person name="Xu Y."/>
            <person name="Lin S."/>
            <person name="Spain J.C."/>
            <person name="Zhou N.-Y."/>
        </authorList>
    </citation>
    <scope>NUCLEOTIDE SEQUENCE [LARGE SCALE GENOMIC DNA]</scope>
    <source>
        <strain evidence="2 3">NEAU-NG30</strain>
    </source>
</reference>
<gene>
    <name evidence="2" type="ORF">ABJI51_39525</name>
</gene>
<dbReference type="RefSeq" id="WP_348956285.1">
    <property type="nucleotide sequence ID" value="NZ_JBDZYD010000018.1"/>
</dbReference>
<evidence type="ECO:0000256" key="1">
    <source>
        <dbReference type="SAM" id="MobiDB-lite"/>
    </source>
</evidence>
<organism evidence="2 3">
    <name type="scientific">Amycolatopsis melonis</name>
    <dbReference type="NCBI Taxonomy" id="3156488"/>
    <lineage>
        <taxon>Bacteria</taxon>
        <taxon>Bacillati</taxon>
        <taxon>Actinomycetota</taxon>
        <taxon>Actinomycetes</taxon>
        <taxon>Pseudonocardiales</taxon>
        <taxon>Pseudonocardiaceae</taxon>
        <taxon>Amycolatopsis</taxon>
    </lineage>
</organism>
<feature type="region of interest" description="Disordered" evidence="1">
    <location>
        <begin position="75"/>
        <end position="105"/>
    </location>
</feature>
<comment type="caution">
    <text evidence="2">The sequence shown here is derived from an EMBL/GenBank/DDBJ whole genome shotgun (WGS) entry which is preliminary data.</text>
</comment>
<feature type="region of interest" description="Disordered" evidence="1">
    <location>
        <begin position="34"/>
        <end position="58"/>
    </location>
</feature>
<dbReference type="EMBL" id="JBDZYD010000018">
    <property type="protein sequence ID" value="MEQ0565204.1"/>
    <property type="molecule type" value="Genomic_DNA"/>
</dbReference>
<evidence type="ECO:0000313" key="2">
    <source>
        <dbReference type="EMBL" id="MEQ0565204.1"/>
    </source>
</evidence>
<name>A0ABV0LSB3_9PSEU</name>
<accession>A0ABV0LSB3</accession>
<sequence>MDWLTAVNNTRSSLLTGLNVTTVVGVRRYFINRDKQRLEEDKDRPACASGTAGRGQGRAVTLRPAAVAGPFGHVEVASDCNDGDNDRVVTLSESTREPSKSWQSM</sequence>
<evidence type="ECO:0000313" key="3">
    <source>
        <dbReference type="Proteomes" id="UP001440984"/>
    </source>
</evidence>
<dbReference type="Proteomes" id="UP001440984">
    <property type="component" value="Unassembled WGS sequence"/>
</dbReference>
<keyword evidence="3" id="KW-1185">Reference proteome</keyword>
<proteinExistence type="predicted"/>